<keyword evidence="3" id="KW-1185">Reference proteome</keyword>
<dbReference type="EMBL" id="RWJN01000156">
    <property type="protein sequence ID" value="TCD65943.1"/>
    <property type="molecule type" value="Genomic_DNA"/>
</dbReference>
<feature type="compositionally biased region" description="Basic residues" evidence="1">
    <location>
        <begin position="153"/>
        <end position="169"/>
    </location>
</feature>
<feature type="compositionally biased region" description="Basic and acidic residues" evidence="1">
    <location>
        <begin position="140"/>
        <end position="149"/>
    </location>
</feature>
<accession>A0A4R0RGQ1</accession>
<protein>
    <submittedName>
        <fullName evidence="2">Uncharacterized protein</fullName>
    </submittedName>
</protein>
<feature type="compositionally biased region" description="Basic and acidic residues" evidence="1">
    <location>
        <begin position="50"/>
        <end position="64"/>
    </location>
</feature>
<dbReference type="Gene3D" id="3.60.130.30">
    <property type="match status" value="1"/>
</dbReference>
<dbReference type="AlphaFoldDB" id="A0A4R0RGQ1"/>
<sequence>MGGDAIRSRQSGRERAALVASGGQTWMTERNDEREAPRNLAEQDDNVQCDDGRSLTDDGQREDEPPITAIVDLEDGEIFSLDDEEVSSRDREHSDDDSTDELEGLLADARISMGQAEHRANKKRKRSTNAYQTRSVKAKNKAEAKEKRGQQVKSKKAQKKEEKRHRGRKASAPGLPKSPYRAVGTTDVSLSRSTPPREMFSKQVQVESEFNGLRAAECHRHVMANATFVIDKTIAQLEENLGAGDNEEAWQKCLQLLNRTVNTIEDSRVYVSRDGNEALRHPLDYDRDHIVWYWESDKRRYSPRLECKGIRHNSIAWSHMGHQNAPHRISTNLRSTLSTKKEKQDEEWQESFELIFDNGNIPDLIDHYVRLFAPQWHKRLKLSYQRGAHWVKDVLPEGARLGGRCFLGRFIIWKLQTQMHRDVGEAICAMICAMICAGRFEGGEALFPDLDTKFKYCPRDIVVFHSAMLSHSLAPWRALPRKRKDVCTPGRVSRVFTTHLNTLDNLKGYGWWDRVGHDRLARKRRKKKGETPRPARKAGDEVVGMLKLMML</sequence>
<organism evidence="2 3">
    <name type="scientific">Steccherinum ochraceum</name>
    <dbReference type="NCBI Taxonomy" id="92696"/>
    <lineage>
        <taxon>Eukaryota</taxon>
        <taxon>Fungi</taxon>
        <taxon>Dikarya</taxon>
        <taxon>Basidiomycota</taxon>
        <taxon>Agaricomycotina</taxon>
        <taxon>Agaricomycetes</taxon>
        <taxon>Polyporales</taxon>
        <taxon>Steccherinaceae</taxon>
        <taxon>Steccherinum</taxon>
    </lineage>
</organism>
<evidence type="ECO:0000256" key="1">
    <source>
        <dbReference type="SAM" id="MobiDB-lite"/>
    </source>
</evidence>
<feature type="compositionally biased region" description="Acidic residues" evidence="1">
    <location>
        <begin position="72"/>
        <end position="85"/>
    </location>
</feature>
<reference evidence="2 3" key="1">
    <citation type="submission" date="2018-11" db="EMBL/GenBank/DDBJ databases">
        <title>Genome assembly of Steccherinum ochraceum LE-BIN_3174, the white-rot fungus of the Steccherinaceae family (The Residual Polyporoid clade, Polyporales, Basidiomycota).</title>
        <authorList>
            <person name="Fedorova T.V."/>
            <person name="Glazunova O.A."/>
            <person name="Landesman E.O."/>
            <person name="Moiseenko K.V."/>
            <person name="Psurtseva N.V."/>
            <person name="Savinova O.S."/>
            <person name="Shakhova N.V."/>
            <person name="Tyazhelova T.V."/>
            <person name="Vasina D.V."/>
        </authorList>
    </citation>
    <scope>NUCLEOTIDE SEQUENCE [LARGE SCALE GENOMIC DNA]</scope>
    <source>
        <strain evidence="2 3">LE-BIN_3174</strain>
    </source>
</reference>
<name>A0A4R0RGQ1_9APHY</name>
<dbReference type="Proteomes" id="UP000292702">
    <property type="component" value="Unassembled WGS sequence"/>
</dbReference>
<comment type="caution">
    <text evidence="2">The sequence shown here is derived from an EMBL/GenBank/DDBJ whole genome shotgun (WGS) entry which is preliminary data.</text>
</comment>
<gene>
    <name evidence="2" type="ORF">EIP91_001973</name>
</gene>
<feature type="region of interest" description="Disordered" evidence="1">
    <location>
        <begin position="1"/>
        <end position="199"/>
    </location>
</feature>
<proteinExistence type="predicted"/>
<feature type="compositionally biased region" description="Basic and acidic residues" evidence="1">
    <location>
        <begin position="86"/>
        <end position="96"/>
    </location>
</feature>
<evidence type="ECO:0000313" key="2">
    <source>
        <dbReference type="EMBL" id="TCD65943.1"/>
    </source>
</evidence>
<evidence type="ECO:0000313" key="3">
    <source>
        <dbReference type="Proteomes" id="UP000292702"/>
    </source>
</evidence>